<dbReference type="InterPro" id="IPR013131">
    <property type="entry name" value="Mannitol_DH_N"/>
</dbReference>
<dbReference type="Pfam" id="PF01232">
    <property type="entry name" value="Mannitol_dh"/>
    <property type="match status" value="1"/>
</dbReference>
<dbReference type="EC" id="1.1.1.67" evidence="4"/>
<protein>
    <recommendedName>
        <fullName evidence="4">mannitol 2-dehydrogenase</fullName>
        <ecNumber evidence="4">1.1.1.67</ecNumber>
    </recommendedName>
</protein>
<dbReference type="InterPro" id="IPR023027">
    <property type="entry name" value="Mannitol_DH_CS"/>
</dbReference>
<dbReference type="InterPro" id="IPR050988">
    <property type="entry name" value="Mannitol_DH/Oxidoreductase"/>
</dbReference>
<dbReference type="SUPFAM" id="SSF51735">
    <property type="entry name" value="NAD(P)-binding Rossmann-fold domains"/>
    <property type="match status" value="1"/>
</dbReference>
<dbReference type="Gene3D" id="1.10.1040.10">
    <property type="entry name" value="N-(1-d-carboxylethyl)-l-norvaline Dehydrogenase, domain 2"/>
    <property type="match status" value="1"/>
</dbReference>
<evidence type="ECO:0000256" key="4">
    <source>
        <dbReference type="ARBA" id="ARBA00038970"/>
    </source>
</evidence>
<keyword evidence="10" id="KW-1185">Reference proteome</keyword>
<dbReference type="InterPro" id="IPR036291">
    <property type="entry name" value="NAD(P)-bd_dom_sf"/>
</dbReference>
<comment type="catalytic activity">
    <reaction evidence="5">
        <text>D-mannitol + NAD(+) = D-fructose + NADH + H(+)</text>
        <dbReference type="Rhea" id="RHEA:12084"/>
        <dbReference type="ChEBI" id="CHEBI:15378"/>
        <dbReference type="ChEBI" id="CHEBI:16899"/>
        <dbReference type="ChEBI" id="CHEBI:37721"/>
        <dbReference type="ChEBI" id="CHEBI:57540"/>
        <dbReference type="ChEBI" id="CHEBI:57945"/>
        <dbReference type="EC" id="1.1.1.67"/>
    </reaction>
</comment>
<accession>A0A0L0FKW0</accession>
<organism evidence="9 10">
    <name type="scientific">Sphaeroforma arctica JP610</name>
    <dbReference type="NCBI Taxonomy" id="667725"/>
    <lineage>
        <taxon>Eukaryota</taxon>
        <taxon>Ichthyosporea</taxon>
        <taxon>Ichthyophonida</taxon>
        <taxon>Sphaeroforma</taxon>
    </lineage>
</organism>
<keyword evidence="2" id="KW-0560">Oxidoreductase</keyword>
<dbReference type="GeneID" id="25910617"/>
<evidence type="ECO:0000256" key="2">
    <source>
        <dbReference type="ARBA" id="ARBA00023002"/>
    </source>
</evidence>
<evidence type="ECO:0000256" key="5">
    <source>
        <dbReference type="ARBA" id="ARBA00047733"/>
    </source>
</evidence>
<dbReference type="InterPro" id="IPR008927">
    <property type="entry name" value="6-PGluconate_DH-like_C_sf"/>
</dbReference>
<dbReference type="STRING" id="667725.A0A0L0FKW0"/>
<reference evidence="9 10" key="1">
    <citation type="submission" date="2011-02" db="EMBL/GenBank/DDBJ databases">
        <title>The Genome Sequence of Sphaeroforma arctica JP610.</title>
        <authorList>
            <consortium name="The Broad Institute Genome Sequencing Platform"/>
            <person name="Russ C."/>
            <person name="Cuomo C."/>
            <person name="Young S.K."/>
            <person name="Zeng Q."/>
            <person name="Gargeya S."/>
            <person name="Alvarado L."/>
            <person name="Berlin A."/>
            <person name="Chapman S.B."/>
            <person name="Chen Z."/>
            <person name="Freedman E."/>
            <person name="Gellesch M."/>
            <person name="Goldberg J."/>
            <person name="Griggs A."/>
            <person name="Gujja S."/>
            <person name="Heilman E."/>
            <person name="Heiman D."/>
            <person name="Howarth C."/>
            <person name="Mehta T."/>
            <person name="Neiman D."/>
            <person name="Pearson M."/>
            <person name="Roberts A."/>
            <person name="Saif S."/>
            <person name="Shea T."/>
            <person name="Shenoy N."/>
            <person name="Sisk P."/>
            <person name="Stolte C."/>
            <person name="Sykes S."/>
            <person name="White J."/>
            <person name="Yandava C."/>
            <person name="Burger G."/>
            <person name="Gray M.W."/>
            <person name="Holland P.W.H."/>
            <person name="King N."/>
            <person name="Lang F.B.F."/>
            <person name="Roger A.J."/>
            <person name="Ruiz-Trillo I."/>
            <person name="Haas B."/>
            <person name="Nusbaum C."/>
            <person name="Birren B."/>
        </authorList>
    </citation>
    <scope>NUCLEOTIDE SEQUENCE [LARGE SCALE GENOMIC DNA]</scope>
    <source>
        <strain evidence="9 10">JP610</strain>
    </source>
</reference>
<dbReference type="OrthoDB" id="2016955at2759"/>
<dbReference type="Pfam" id="PF08125">
    <property type="entry name" value="Mannitol_dh_C"/>
    <property type="match status" value="1"/>
</dbReference>
<feature type="domain" description="Mannitol dehydrogenase C-terminal" evidence="8">
    <location>
        <begin position="261"/>
        <end position="450"/>
    </location>
</feature>
<dbReference type="AlphaFoldDB" id="A0A0L0FKW0"/>
<gene>
    <name evidence="9" type="ORF">SARC_10113</name>
</gene>
<comment type="similarity">
    <text evidence="1">Belongs to the mannitol dehydrogenase family.</text>
</comment>
<dbReference type="RefSeq" id="XP_014151329.1">
    <property type="nucleotide sequence ID" value="XM_014295854.1"/>
</dbReference>
<keyword evidence="3" id="KW-0520">NAD</keyword>
<dbReference type="InterPro" id="IPR013118">
    <property type="entry name" value="Mannitol_DH_C"/>
</dbReference>
<feature type="domain" description="Mannitol dehydrogenase N-terminal" evidence="7">
    <location>
        <begin position="8"/>
        <end position="249"/>
    </location>
</feature>
<name>A0A0L0FKW0_9EUKA</name>
<evidence type="ECO:0000256" key="1">
    <source>
        <dbReference type="ARBA" id="ARBA00006541"/>
    </source>
</evidence>
<dbReference type="PROSITE" id="PS00974">
    <property type="entry name" value="MANNITOL_DHGENASE"/>
    <property type="match status" value="1"/>
</dbReference>
<dbReference type="EMBL" id="KQ242736">
    <property type="protein sequence ID" value="KNC77427.1"/>
    <property type="molecule type" value="Genomic_DNA"/>
</dbReference>
<dbReference type="GO" id="GO:0050086">
    <property type="term" value="F:mannitol 2-dehydrogenase activity"/>
    <property type="evidence" value="ECO:0007669"/>
    <property type="project" value="UniProtKB-EC"/>
</dbReference>
<dbReference type="InterPro" id="IPR000669">
    <property type="entry name" value="Mannitol_DH"/>
</dbReference>
<evidence type="ECO:0000259" key="8">
    <source>
        <dbReference type="Pfam" id="PF08125"/>
    </source>
</evidence>
<sequence length="514" mass="57267">MTINKNVVVHIGLGNFSRAHFARYLHDYNAIAKQEGLVEWEIRAVDRDTQRTRDLIEYFETTNYTYDLMASSESYNKTTKIGSIVDLANMGVDPQRAIDIIAEYSTKIVSLTVTEKGYSCDLATGKIMMNNELAHDLTAEGAKSPKSMLGLVTEALRVRMESGMPPITLMSLDNIPGNGHVFRNAVMEFVKMKGNRELEDWIREKVAFPSTMVDRITPNTVNASDTVICEPFRQWVIETNFCNERPQWEFMSGPKLVLTPNVLPYEHIKVRLLNGTHSALAYSAFLTGHVFVDKAITDTRLQKLTTAIMAETVVTVQEVQGMELDKYMAMLCERFSNSKVSDTITRLCEDGSVKGSSFWKPVIIDHIKAHREFPVMSIAIASWIRFCLGVDAHGNEYIVKDPSMAEELKSLAEVAFYHGDVKPFLLAAFGGEVGANNFLIAQVQTAYSQIALQGGMDAFLSNMLRNDASREQTPDVPPHTGTDPDNKQNPLLCLRSQMSLPLGDSIADISTAIA</sequence>
<evidence type="ECO:0000256" key="3">
    <source>
        <dbReference type="ARBA" id="ARBA00023027"/>
    </source>
</evidence>
<dbReference type="PANTHER" id="PTHR43362">
    <property type="entry name" value="MANNITOL DEHYDROGENASE DSF1-RELATED"/>
    <property type="match status" value="1"/>
</dbReference>
<dbReference type="eggNOG" id="ENOG502QT30">
    <property type="taxonomic scope" value="Eukaryota"/>
</dbReference>
<feature type="region of interest" description="Disordered" evidence="6">
    <location>
        <begin position="469"/>
        <end position="490"/>
    </location>
</feature>
<dbReference type="Gene3D" id="3.40.50.720">
    <property type="entry name" value="NAD(P)-binding Rossmann-like Domain"/>
    <property type="match status" value="1"/>
</dbReference>
<dbReference type="GO" id="GO:0019594">
    <property type="term" value="P:mannitol metabolic process"/>
    <property type="evidence" value="ECO:0007669"/>
    <property type="project" value="InterPro"/>
</dbReference>
<evidence type="ECO:0000313" key="9">
    <source>
        <dbReference type="EMBL" id="KNC77427.1"/>
    </source>
</evidence>
<proteinExistence type="inferred from homology"/>
<evidence type="ECO:0000313" key="10">
    <source>
        <dbReference type="Proteomes" id="UP000054560"/>
    </source>
</evidence>
<dbReference type="SUPFAM" id="SSF48179">
    <property type="entry name" value="6-phosphogluconate dehydrogenase C-terminal domain-like"/>
    <property type="match status" value="1"/>
</dbReference>
<dbReference type="PANTHER" id="PTHR43362:SF1">
    <property type="entry name" value="MANNITOL DEHYDROGENASE 2-RELATED"/>
    <property type="match status" value="1"/>
</dbReference>
<dbReference type="PRINTS" id="PR00084">
    <property type="entry name" value="MTLDHDRGNASE"/>
</dbReference>
<dbReference type="InterPro" id="IPR013328">
    <property type="entry name" value="6PGD_dom2"/>
</dbReference>
<evidence type="ECO:0000259" key="7">
    <source>
        <dbReference type="Pfam" id="PF01232"/>
    </source>
</evidence>
<dbReference type="Proteomes" id="UP000054560">
    <property type="component" value="Unassembled WGS sequence"/>
</dbReference>
<evidence type="ECO:0000256" key="6">
    <source>
        <dbReference type="SAM" id="MobiDB-lite"/>
    </source>
</evidence>